<name>A0A2M7PQW9_9BACT</name>
<evidence type="ECO:0000313" key="2">
    <source>
        <dbReference type="EMBL" id="PIY33010.1"/>
    </source>
</evidence>
<proteinExistence type="inferred from homology"/>
<protein>
    <submittedName>
        <fullName evidence="2">Acetolactate synthase catalytic subunit</fullName>
        <ecNumber evidence="2">2.2.1.6</ecNumber>
    </submittedName>
</protein>
<dbReference type="Gene3D" id="3.40.50.970">
    <property type="match status" value="1"/>
</dbReference>
<reference evidence="2 3" key="1">
    <citation type="submission" date="2017-09" db="EMBL/GenBank/DDBJ databases">
        <title>Depth-based differentiation of microbial function through sediment-hosted aquifers and enrichment of novel symbionts in the deep terrestrial subsurface.</title>
        <authorList>
            <person name="Probst A.J."/>
            <person name="Ladd B."/>
            <person name="Jarett J.K."/>
            <person name="Geller-Mcgrath D.E."/>
            <person name="Sieber C.M."/>
            <person name="Emerson J.B."/>
            <person name="Anantharaman K."/>
            <person name="Thomas B.C."/>
            <person name="Malmstrom R."/>
            <person name="Stieglmeier M."/>
            <person name="Klingl A."/>
            <person name="Woyke T."/>
            <person name="Ryan C.M."/>
            <person name="Banfield J.F."/>
        </authorList>
    </citation>
    <scope>NUCLEOTIDE SEQUENCE [LARGE SCALE GENOMIC DNA]</scope>
    <source>
        <strain evidence="2">CG_4_10_14_3_um_filter_34_13</strain>
    </source>
</reference>
<dbReference type="PANTHER" id="PTHR18968:SF13">
    <property type="entry name" value="ACETOLACTATE SYNTHASE CATALYTIC SUBUNIT, MITOCHONDRIAL"/>
    <property type="match status" value="1"/>
</dbReference>
<dbReference type="AlphaFoldDB" id="A0A2M7PQW9"/>
<comment type="similarity">
    <text evidence="1">Belongs to the TPP enzyme family.</text>
</comment>
<dbReference type="EC" id="2.2.1.6" evidence="2"/>
<dbReference type="CDD" id="cd07035">
    <property type="entry name" value="TPP_PYR_POX_like"/>
    <property type="match status" value="1"/>
</dbReference>
<keyword evidence="2" id="KW-0808">Transferase</keyword>
<dbReference type="SUPFAM" id="SSF52518">
    <property type="entry name" value="Thiamin diphosphate-binding fold (THDP-binding)"/>
    <property type="match status" value="1"/>
</dbReference>
<dbReference type="InterPro" id="IPR045229">
    <property type="entry name" value="TPP_enz"/>
</dbReference>
<dbReference type="GO" id="GO:0003984">
    <property type="term" value="F:acetolactate synthase activity"/>
    <property type="evidence" value="ECO:0007669"/>
    <property type="project" value="UniProtKB-EC"/>
</dbReference>
<dbReference type="InterPro" id="IPR029061">
    <property type="entry name" value="THDP-binding"/>
</dbReference>
<evidence type="ECO:0000256" key="1">
    <source>
        <dbReference type="ARBA" id="ARBA00007812"/>
    </source>
</evidence>
<dbReference type="GO" id="GO:0009099">
    <property type="term" value="P:L-valine biosynthetic process"/>
    <property type="evidence" value="ECO:0007669"/>
    <property type="project" value="TreeGrafter"/>
</dbReference>
<organism evidence="2 3">
    <name type="scientific">Candidatus Infernicultor aquiphilus</name>
    <dbReference type="NCBI Taxonomy" id="1805029"/>
    <lineage>
        <taxon>Bacteria</taxon>
        <taxon>Pseudomonadati</taxon>
        <taxon>Atribacterota</taxon>
        <taxon>Candidatus Phoenicimicrobiia</taxon>
        <taxon>Candidatus Pheonicimicrobiales</taxon>
        <taxon>Candidatus Phoenicimicrobiaceae</taxon>
        <taxon>Candidatus Infernicultor</taxon>
    </lineage>
</organism>
<dbReference type="Proteomes" id="UP000230646">
    <property type="component" value="Unassembled WGS sequence"/>
</dbReference>
<evidence type="ECO:0000313" key="3">
    <source>
        <dbReference type="Proteomes" id="UP000230646"/>
    </source>
</evidence>
<sequence length="100" mass="11329">MYAEFIVERASRAGITQPITKHNYYVDSVRDLPRIIKEAFYIASSGRPGPVLIDIPLDISKNEVKSFHYPKNLNLPGYNSCFVMTRGLVLKTAKLINQSK</sequence>
<feature type="non-terminal residue" evidence="2">
    <location>
        <position position="100"/>
    </location>
</feature>
<dbReference type="GO" id="GO:0009097">
    <property type="term" value="P:isoleucine biosynthetic process"/>
    <property type="evidence" value="ECO:0007669"/>
    <property type="project" value="TreeGrafter"/>
</dbReference>
<dbReference type="GO" id="GO:0050660">
    <property type="term" value="F:flavin adenine dinucleotide binding"/>
    <property type="evidence" value="ECO:0007669"/>
    <property type="project" value="TreeGrafter"/>
</dbReference>
<dbReference type="GO" id="GO:0005948">
    <property type="term" value="C:acetolactate synthase complex"/>
    <property type="evidence" value="ECO:0007669"/>
    <property type="project" value="TreeGrafter"/>
</dbReference>
<accession>A0A2M7PQW9</accession>
<comment type="caution">
    <text evidence="2">The sequence shown here is derived from an EMBL/GenBank/DDBJ whole genome shotgun (WGS) entry which is preliminary data.</text>
</comment>
<dbReference type="PANTHER" id="PTHR18968">
    <property type="entry name" value="THIAMINE PYROPHOSPHATE ENZYMES"/>
    <property type="match status" value="1"/>
</dbReference>
<dbReference type="EMBL" id="PFKO01000138">
    <property type="protein sequence ID" value="PIY33010.1"/>
    <property type="molecule type" value="Genomic_DNA"/>
</dbReference>
<gene>
    <name evidence="2" type="ORF">COZ07_03730</name>
</gene>